<protein>
    <submittedName>
        <fullName evidence="1">Putative ovule protein</fullName>
    </submittedName>
</protein>
<evidence type="ECO:0000313" key="1">
    <source>
        <dbReference type="EMBL" id="JAP06874.1"/>
    </source>
</evidence>
<organism evidence="1">
    <name type="scientific">Solanum chacoense</name>
    <name type="common">Chaco potato</name>
    <dbReference type="NCBI Taxonomy" id="4108"/>
    <lineage>
        <taxon>Eukaryota</taxon>
        <taxon>Viridiplantae</taxon>
        <taxon>Streptophyta</taxon>
        <taxon>Embryophyta</taxon>
        <taxon>Tracheophyta</taxon>
        <taxon>Spermatophyta</taxon>
        <taxon>Magnoliopsida</taxon>
        <taxon>eudicotyledons</taxon>
        <taxon>Gunneridae</taxon>
        <taxon>Pentapetalae</taxon>
        <taxon>asterids</taxon>
        <taxon>lamiids</taxon>
        <taxon>Solanales</taxon>
        <taxon>Solanaceae</taxon>
        <taxon>Solanoideae</taxon>
        <taxon>Solaneae</taxon>
        <taxon>Solanum</taxon>
    </lineage>
</organism>
<name>A0A0V0GG80_SOLCH</name>
<dbReference type="AlphaFoldDB" id="A0A0V0GG80"/>
<accession>A0A0V0GG80</accession>
<reference evidence="1" key="1">
    <citation type="submission" date="2015-12" db="EMBL/GenBank/DDBJ databases">
        <title>Gene expression during late stages of embryo sac development: a critical building block for successful pollen-pistil interactions.</title>
        <authorList>
            <person name="Liu Y."/>
            <person name="Joly V."/>
            <person name="Sabar M."/>
            <person name="Matton D.P."/>
        </authorList>
    </citation>
    <scope>NUCLEOTIDE SEQUENCE</scope>
</reference>
<proteinExistence type="predicted"/>
<dbReference type="EMBL" id="GEDG01040067">
    <property type="protein sequence ID" value="JAP06874.1"/>
    <property type="molecule type" value="Transcribed_RNA"/>
</dbReference>
<feature type="non-terminal residue" evidence="1">
    <location>
        <position position="1"/>
    </location>
</feature>
<sequence>LPLLTLRKPSPEFESEYYNGRKSNTQRHKDRVSWYLFLTGNQRFDLPEIPSPTSATDIRSTDPSWELNLWSSMAN</sequence>